<dbReference type="PANTHER" id="PTHR45947">
    <property type="entry name" value="SULFOQUINOVOSYL TRANSFERASE SQD2"/>
    <property type="match status" value="1"/>
</dbReference>
<feature type="domain" description="Glycosyltransferase subfamily 4-like N-terminal" evidence="2">
    <location>
        <begin position="2"/>
        <end position="175"/>
    </location>
</feature>
<dbReference type="EMBL" id="JBHRYE010000013">
    <property type="protein sequence ID" value="MFC3671674.1"/>
    <property type="molecule type" value="Genomic_DNA"/>
</dbReference>
<proteinExistence type="predicted"/>
<evidence type="ECO:0000259" key="2">
    <source>
        <dbReference type="Pfam" id="PF13439"/>
    </source>
</evidence>
<comment type="caution">
    <text evidence="3">The sequence shown here is derived from an EMBL/GenBank/DDBJ whole genome shotgun (WGS) entry which is preliminary data.</text>
</comment>
<keyword evidence="4" id="KW-1185">Reference proteome</keyword>
<evidence type="ECO:0000259" key="1">
    <source>
        <dbReference type="Pfam" id="PF00534"/>
    </source>
</evidence>
<name>A0ABV7V3G0_9SPHN</name>
<dbReference type="InterPro" id="IPR028098">
    <property type="entry name" value="Glyco_trans_4-like_N"/>
</dbReference>
<evidence type="ECO:0000313" key="3">
    <source>
        <dbReference type="EMBL" id="MFC3671674.1"/>
    </source>
</evidence>
<dbReference type="RefSeq" id="WP_191324433.1">
    <property type="nucleotide sequence ID" value="NZ_BMZP01000008.1"/>
</dbReference>
<dbReference type="Pfam" id="PF00534">
    <property type="entry name" value="Glycos_transf_1"/>
    <property type="match status" value="1"/>
</dbReference>
<feature type="domain" description="Glycosyl transferase family 1" evidence="1">
    <location>
        <begin position="187"/>
        <end position="312"/>
    </location>
</feature>
<dbReference type="PANTHER" id="PTHR45947:SF3">
    <property type="entry name" value="SULFOQUINOVOSYL TRANSFERASE SQD2"/>
    <property type="match status" value="1"/>
</dbReference>
<dbReference type="EC" id="2.4.-.-" evidence="3"/>
<dbReference type="GO" id="GO:0016757">
    <property type="term" value="F:glycosyltransferase activity"/>
    <property type="evidence" value="ECO:0007669"/>
    <property type="project" value="UniProtKB-KW"/>
</dbReference>
<protein>
    <submittedName>
        <fullName evidence="3">Glycosyltransferase</fullName>
        <ecNumber evidence="3">2.4.-.-</ecNumber>
    </submittedName>
</protein>
<dbReference type="InterPro" id="IPR001296">
    <property type="entry name" value="Glyco_trans_1"/>
</dbReference>
<gene>
    <name evidence="3" type="ORF">ACFOOT_09550</name>
</gene>
<evidence type="ECO:0000313" key="4">
    <source>
        <dbReference type="Proteomes" id="UP001595683"/>
    </source>
</evidence>
<reference evidence="4" key="1">
    <citation type="journal article" date="2019" name="Int. J. Syst. Evol. Microbiol.">
        <title>The Global Catalogue of Microorganisms (GCM) 10K type strain sequencing project: providing services to taxonomists for standard genome sequencing and annotation.</title>
        <authorList>
            <consortium name="The Broad Institute Genomics Platform"/>
            <consortium name="The Broad Institute Genome Sequencing Center for Infectious Disease"/>
            <person name="Wu L."/>
            <person name="Ma J."/>
        </authorList>
    </citation>
    <scope>NUCLEOTIDE SEQUENCE [LARGE SCALE GENOMIC DNA]</scope>
    <source>
        <strain evidence="4">KCTC 42224</strain>
    </source>
</reference>
<dbReference type="Pfam" id="PF13439">
    <property type="entry name" value="Glyco_transf_4"/>
    <property type="match status" value="1"/>
</dbReference>
<dbReference type="Proteomes" id="UP001595683">
    <property type="component" value="Unassembled WGS sequence"/>
</dbReference>
<keyword evidence="3" id="KW-0808">Transferase</keyword>
<accession>A0ABV7V3G0</accession>
<keyword evidence="3" id="KW-0328">Glycosyltransferase</keyword>
<organism evidence="3 4">
    <name type="scientific">Novosphingobium pokkalii</name>
    <dbReference type="NCBI Taxonomy" id="1770194"/>
    <lineage>
        <taxon>Bacteria</taxon>
        <taxon>Pseudomonadati</taxon>
        <taxon>Pseudomonadota</taxon>
        <taxon>Alphaproteobacteria</taxon>
        <taxon>Sphingomonadales</taxon>
        <taxon>Sphingomonadaceae</taxon>
        <taxon>Novosphingobium</taxon>
    </lineage>
</organism>
<dbReference type="InterPro" id="IPR050194">
    <property type="entry name" value="Glycosyltransferase_grp1"/>
</dbReference>
<dbReference type="Gene3D" id="3.40.50.2000">
    <property type="entry name" value="Glycogen Phosphorylase B"/>
    <property type="match status" value="2"/>
</dbReference>
<sequence length="345" mass="38054">MRGGERVLERMLRLFPQADVFTHVYDPAAMSDTIRAHKVTTSFIQRLPGARRHYHSYLPLMPMALEQLDLRGYDLVISSESGPAKGVIAAPDALHLSYVHSPMRYLWDHYHDYRAAAGLVSRTVMPLLCHRLRAWDVGSAARVDRILANSHFIQRRIAKAWRREASVVHPPVDVDLFSRAEAVGPAYLWVGQMVPYKRPDLAIDAFNALGLPLVMIGDGPMAAAMRQRAGPTITILPRLDFNALRRAYAQCRALVFPAEEDFGIVPVEVIASGRPVLAYAGGGALDSVTQDVSGQFFASQSVDSLIAGIEAMEAWLPHFDPAAAMADARHFAPEHFDRGLLAALA</sequence>
<dbReference type="SUPFAM" id="SSF53756">
    <property type="entry name" value="UDP-Glycosyltransferase/glycogen phosphorylase"/>
    <property type="match status" value="1"/>
</dbReference>